<feature type="domain" description="RRM" evidence="3">
    <location>
        <begin position="114"/>
        <end position="192"/>
    </location>
</feature>
<dbReference type="InterPro" id="IPR012677">
    <property type="entry name" value="Nucleotide-bd_a/b_plait_sf"/>
</dbReference>
<evidence type="ECO:0000256" key="2">
    <source>
        <dbReference type="PROSITE-ProRule" id="PRU00176"/>
    </source>
</evidence>
<dbReference type="SUPFAM" id="SSF54928">
    <property type="entry name" value="RNA-binding domain, RBD"/>
    <property type="match status" value="2"/>
</dbReference>
<evidence type="ECO:0000259" key="3">
    <source>
        <dbReference type="PROSITE" id="PS50102"/>
    </source>
</evidence>
<dbReference type="InterPro" id="IPR035979">
    <property type="entry name" value="RBD_domain_sf"/>
</dbReference>
<evidence type="ECO:0000313" key="5">
    <source>
        <dbReference type="Proteomes" id="UP000036987"/>
    </source>
</evidence>
<dbReference type="GO" id="GO:1901259">
    <property type="term" value="P:chloroplast rRNA processing"/>
    <property type="evidence" value="ECO:0000318"/>
    <property type="project" value="GO_Central"/>
</dbReference>
<dbReference type="STRING" id="29655.A0A0K9PEV2"/>
<evidence type="ECO:0000256" key="1">
    <source>
        <dbReference type="ARBA" id="ARBA00022884"/>
    </source>
</evidence>
<dbReference type="Pfam" id="PF00076">
    <property type="entry name" value="RRM_1"/>
    <property type="match status" value="2"/>
</dbReference>
<dbReference type="GO" id="GO:0009507">
    <property type="term" value="C:chloroplast"/>
    <property type="evidence" value="ECO:0007669"/>
    <property type="project" value="GOC"/>
</dbReference>
<keyword evidence="1 2" id="KW-0694">RNA-binding</keyword>
<accession>A0A0K9PEV2</accession>
<keyword evidence="5" id="KW-1185">Reference proteome</keyword>
<dbReference type="OrthoDB" id="439808at2759"/>
<gene>
    <name evidence="4" type="ORF">ZOSMA_28G01000</name>
</gene>
<dbReference type="Gene3D" id="3.30.70.330">
    <property type="match status" value="2"/>
</dbReference>
<dbReference type="PANTHER" id="PTHR48025">
    <property type="entry name" value="OS02G0815200 PROTEIN"/>
    <property type="match status" value="1"/>
</dbReference>
<dbReference type="InterPro" id="IPR050502">
    <property type="entry name" value="Euk_RNA-bind_prot"/>
</dbReference>
<reference evidence="5" key="1">
    <citation type="journal article" date="2016" name="Nature">
        <title>The genome of the seagrass Zostera marina reveals angiosperm adaptation to the sea.</title>
        <authorList>
            <person name="Olsen J.L."/>
            <person name="Rouze P."/>
            <person name="Verhelst B."/>
            <person name="Lin Y.-C."/>
            <person name="Bayer T."/>
            <person name="Collen J."/>
            <person name="Dattolo E."/>
            <person name="De Paoli E."/>
            <person name="Dittami S."/>
            <person name="Maumus F."/>
            <person name="Michel G."/>
            <person name="Kersting A."/>
            <person name="Lauritano C."/>
            <person name="Lohaus R."/>
            <person name="Toepel M."/>
            <person name="Tonon T."/>
            <person name="Vanneste K."/>
            <person name="Amirebrahimi M."/>
            <person name="Brakel J."/>
            <person name="Bostroem C."/>
            <person name="Chovatia M."/>
            <person name="Grimwood J."/>
            <person name="Jenkins J.W."/>
            <person name="Jueterbock A."/>
            <person name="Mraz A."/>
            <person name="Stam W.T."/>
            <person name="Tice H."/>
            <person name="Bornberg-Bauer E."/>
            <person name="Green P.J."/>
            <person name="Pearson G.A."/>
            <person name="Procaccini G."/>
            <person name="Duarte C.M."/>
            <person name="Schmutz J."/>
            <person name="Reusch T.B.H."/>
            <person name="Van de Peer Y."/>
        </authorList>
    </citation>
    <scope>NUCLEOTIDE SEQUENCE [LARGE SCALE GENOMIC DNA]</scope>
    <source>
        <strain evidence="5">cv. Finnish</strain>
    </source>
</reference>
<name>A0A0K9PEV2_ZOSMR</name>
<protein>
    <submittedName>
        <fullName evidence="4">RNA binding protein</fullName>
    </submittedName>
</protein>
<organism evidence="4 5">
    <name type="scientific">Zostera marina</name>
    <name type="common">Eelgrass</name>
    <dbReference type="NCBI Taxonomy" id="29655"/>
    <lineage>
        <taxon>Eukaryota</taxon>
        <taxon>Viridiplantae</taxon>
        <taxon>Streptophyta</taxon>
        <taxon>Embryophyta</taxon>
        <taxon>Tracheophyta</taxon>
        <taxon>Spermatophyta</taxon>
        <taxon>Magnoliopsida</taxon>
        <taxon>Liliopsida</taxon>
        <taxon>Zosteraceae</taxon>
        <taxon>Zostera</taxon>
    </lineage>
</organism>
<dbReference type="GO" id="GO:0003729">
    <property type="term" value="F:mRNA binding"/>
    <property type="evidence" value="ECO:0000318"/>
    <property type="project" value="GO_Central"/>
</dbReference>
<dbReference type="AlphaFoldDB" id="A0A0K9PEV2"/>
<dbReference type="Proteomes" id="UP000036987">
    <property type="component" value="Unassembled WGS sequence"/>
</dbReference>
<dbReference type="InterPro" id="IPR000504">
    <property type="entry name" value="RRM_dom"/>
</dbReference>
<sequence length="322" mass="35136">MASLAAVAMVSFSSSSTFLIKTVPIAIYKPTLPHFYHSSIRFLPLHAPSSLLSVSHSDRQWLIPRVSAVQTADPQQEHDLGEDKIASSEHSSLGNVVKGDGKVSEAVKSKIKPGRLYVCNLPDSFDISDLLNLFKPFGTVLSLEFPRNAETGTSRGCGYAMLSSLAEAKVAIVSLDGSDIGGREIRVKLCSNNFKSKKSFTTSLSPSSPFRKDLIFESPHKAYIGNLDWSITVESLKEHFTKFGSVVSARLLRDKKFKKKRVYGFVSFASADQLKAAAASSGTDFNGRPVLIREVVKEPSDLIIRSPLHHVQRGSGISGHRT</sequence>
<dbReference type="EMBL" id="LFYR01000958">
    <property type="protein sequence ID" value="KMZ66740.1"/>
    <property type="molecule type" value="Genomic_DNA"/>
</dbReference>
<dbReference type="PANTHER" id="PTHR48025:SF7">
    <property type="entry name" value="RNA-BINDING (RRM_RBD_RNP MOTIFS) FAMILY PROTEIN"/>
    <property type="match status" value="1"/>
</dbReference>
<evidence type="ECO:0000313" key="4">
    <source>
        <dbReference type="EMBL" id="KMZ66740.1"/>
    </source>
</evidence>
<feature type="domain" description="RRM" evidence="3">
    <location>
        <begin position="220"/>
        <end position="297"/>
    </location>
</feature>
<proteinExistence type="predicted"/>
<dbReference type="SMART" id="SM00360">
    <property type="entry name" value="RRM"/>
    <property type="match status" value="2"/>
</dbReference>
<dbReference type="PROSITE" id="PS50102">
    <property type="entry name" value="RRM"/>
    <property type="match status" value="2"/>
</dbReference>
<comment type="caution">
    <text evidence="4">The sequence shown here is derived from an EMBL/GenBank/DDBJ whole genome shotgun (WGS) entry which is preliminary data.</text>
</comment>